<dbReference type="SMART" id="SM00320">
    <property type="entry name" value="WD40"/>
    <property type="match status" value="7"/>
</dbReference>
<dbReference type="AlphaFoldDB" id="A0A1Y2FSS2"/>
<dbReference type="Proteomes" id="UP000193685">
    <property type="component" value="Unassembled WGS sequence"/>
</dbReference>
<dbReference type="GeneID" id="63784117"/>
<sequence>MDIHRARFVDYTPSTITAVAYSHPSSLGEHAPASLRCAVGRANGDIELWNPKDNWTHELTLKGGQRRSIEGLAWVVQKGYSPRLFSIGSSSSVTEWNLELLQPMANTDCNAGAIWSIAVSPDSSSLAVGCEDGSLVILDVSNGPGVVEYKFVLTRQKSRILSLAFSGANLIVGGCSDSTLKVWDCSQARGAIVARMSADKVRGEPTLVWSVLVLKNGNIVSGDSTGAVKIWDKRFYSLSQNFDLHAADVLCLGANEQGDTFFSAGVDRKMHMYKAVDGKKRWAHISGRRFHAHDVRAIATYEARGISQIVTGGVDMQFAILPLADFMKENHRMLPATPQRSHTCLARQARLLMLWQDRQVKVWRLGDQVDFDVELPQHQLVAKMNLRNVGNLSCGAISDDGRYLIVCTLTETKLYMLLPSASGALKPAKLIIDHLDNVGARSVVFAGDSSTFALTLPDSTIQVYRIQQGDVDAEDGLYDVDVSDPIEIETPDRTERSKKQQTYMKSVNLVILSEDGSLLAMSDYSGSVCIYSTDSGKLISSPPNIPGAITAMTFEGNENLVLTTASMGFHQFAVDSGRVTPWSALNSANLPKKLTVLLDHCLGIRIDMEKRAWMWGSAWVAFLNLNESLPAPPVPKRKQSDEEPGQDLVATKDSSLKGKFWITLKYRPLLHFDVMNEAELVVVERPVMDMLSEADIPAPFYAKRYGTG</sequence>
<reference evidence="2 3" key="1">
    <citation type="submission" date="2016-07" db="EMBL/GenBank/DDBJ databases">
        <title>Pervasive Adenine N6-methylation of Active Genes in Fungi.</title>
        <authorList>
            <consortium name="DOE Joint Genome Institute"/>
            <person name="Mondo S.J."/>
            <person name="Dannebaum R.O."/>
            <person name="Kuo R.C."/>
            <person name="Labutti K."/>
            <person name="Haridas S."/>
            <person name="Kuo A."/>
            <person name="Salamov A."/>
            <person name="Ahrendt S.R."/>
            <person name="Lipzen A."/>
            <person name="Sullivan W."/>
            <person name="Andreopoulos W.B."/>
            <person name="Clum A."/>
            <person name="Lindquist E."/>
            <person name="Daum C."/>
            <person name="Ramamoorthy G.K."/>
            <person name="Gryganskyi A."/>
            <person name="Culley D."/>
            <person name="Magnuson J.K."/>
            <person name="James T.Y."/>
            <person name="O'Malley M.A."/>
            <person name="Stajich J.E."/>
            <person name="Spatafora J.W."/>
            <person name="Visel A."/>
            <person name="Grigoriev I.V."/>
        </authorList>
    </citation>
    <scope>NUCLEOTIDE SEQUENCE [LARGE SCALE GENOMIC DNA]</scope>
    <source>
        <strain evidence="2 3">12-1054</strain>
    </source>
</reference>
<keyword evidence="1" id="KW-0853">WD repeat</keyword>
<dbReference type="GO" id="GO:0032040">
    <property type="term" value="C:small-subunit processome"/>
    <property type="evidence" value="ECO:0007669"/>
    <property type="project" value="TreeGrafter"/>
</dbReference>
<dbReference type="GO" id="GO:0003723">
    <property type="term" value="F:RNA binding"/>
    <property type="evidence" value="ECO:0007669"/>
    <property type="project" value="TreeGrafter"/>
</dbReference>
<protein>
    <submittedName>
        <fullName evidence="2">WD40-repeat-containing domain protein</fullName>
    </submittedName>
</protein>
<dbReference type="EMBL" id="MCFI01000002">
    <property type="protein sequence ID" value="ORY87051.1"/>
    <property type="molecule type" value="Genomic_DNA"/>
</dbReference>
<gene>
    <name evidence="2" type="ORF">BCR37DRAFT_343633</name>
</gene>
<dbReference type="InterPro" id="IPR001680">
    <property type="entry name" value="WD40_rpt"/>
</dbReference>
<dbReference type="InterPro" id="IPR011044">
    <property type="entry name" value="Quino_amine_DH_bsu"/>
</dbReference>
<dbReference type="GO" id="GO:0030686">
    <property type="term" value="C:90S preribosome"/>
    <property type="evidence" value="ECO:0007669"/>
    <property type="project" value="InterPro"/>
</dbReference>
<evidence type="ECO:0000313" key="2">
    <source>
        <dbReference type="EMBL" id="ORY87051.1"/>
    </source>
</evidence>
<dbReference type="PANTHER" id="PTHR44163">
    <property type="entry name" value="U3 SMALL NUCLEOLAR RNA-ASSOCIATED PROTEIN 4 HOMOLOG"/>
    <property type="match status" value="1"/>
</dbReference>
<dbReference type="SUPFAM" id="SSF50969">
    <property type="entry name" value="YVTN repeat-like/Quinoprotein amine dehydrogenase"/>
    <property type="match status" value="1"/>
</dbReference>
<comment type="caution">
    <text evidence="2">The sequence shown here is derived from an EMBL/GenBank/DDBJ whole genome shotgun (WGS) entry which is preliminary data.</text>
</comment>
<proteinExistence type="predicted"/>
<dbReference type="RefSeq" id="XP_040727907.1">
    <property type="nucleotide sequence ID" value="XM_040867518.1"/>
</dbReference>
<accession>A0A1Y2FSS2</accession>
<dbReference type="InterPro" id="IPR015943">
    <property type="entry name" value="WD40/YVTN_repeat-like_dom_sf"/>
</dbReference>
<dbReference type="PANTHER" id="PTHR44163:SF1">
    <property type="entry name" value="U3 SMALL NUCLEOLAR RNA-ASSOCIATED PROTEIN 4 HOMOLOG"/>
    <property type="match status" value="1"/>
</dbReference>
<name>A0A1Y2FSS2_PROLT</name>
<dbReference type="OrthoDB" id="8883818at2759"/>
<organism evidence="2 3">
    <name type="scientific">Protomyces lactucae-debilis</name>
    <dbReference type="NCBI Taxonomy" id="2754530"/>
    <lineage>
        <taxon>Eukaryota</taxon>
        <taxon>Fungi</taxon>
        <taxon>Dikarya</taxon>
        <taxon>Ascomycota</taxon>
        <taxon>Taphrinomycotina</taxon>
        <taxon>Taphrinomycetes</taxon>
        <taxon>Taphrinales</taxon>
        <taxon>Protomycetaceae</taxon>
        <taxon>Protomyces</taxon>
    </lineage>
</organism>
<dbReference type="GO" id="GO:0000462">
    <property type="term" value="P:maturation of SSU-rRNA from tricistronic rRNA transcript (SSU-rRNA, 5.8S rRNA, LSU-rRNA)"/>
    <property type="evidence" value="ECO:0007669"/>
    <property type="project" value="InterPro"/>
</dbReference>
<evidence type="ECO:0000313" key="3">
    <source>
        <dbReference type="Proteomes" id="UP000193685"/>
    </source>
</evidence>
<evidence type="ECO:0000256" key="1">
    <source>
        <dbReference type="PROSITE-ProRule" id="PRU00221"/>
    </source>
</evidence>
<dbReference type="InterPro" id="IPR036322">
    <property type="entry name" value="WD40_repeat_dom_sf"/>
</dbReference>
<dbReference type="Gene3D" id="2.130.10.10">
    <property type="entry name" value="YVTN repeat-like/Quinoprotein amine dehydrogenase"/>
    <property type="match status" value="3"/>
</dbReference>
<dbReference type="PROSITE" id="PS50082">
    <property type="entry name" value="WD_REPEATS_2"/>
    <property type="match status" value="1"/>
</dbReference>
<keyword evidence="3" id="KW-1185">Reference proteome</keyword>
<feature type="repeat" description="WD" evidence="1">
    <location>
        <begin position="153"/>
        <end position="184"/>
    </location>
</feature>
<dbReference type="OMA" id="STYITEW"/>
<dbReference type="STRING" id="56484.A0A1Y2FSS2"/>
<dbReference type="SUPFAM" id="SSF50978">
    <property type="entry name" value="WD40 repeat-like"/>
    <property type="match status" value="1"/>
</dbReference>
<dbReference type="InterPro" id="IPR046351">
    <property type="entry name" value="UTP4"/>
</dbReference>
<dbReference type="GO" id="GO:0034455">
    <property type="term" value="C:t-UTP complex"/>
    <property type="evidence" value="ECO:0007669"/>
    <property type="project" value="TreeGrafter"/>
</dbReference>
<dbReference type="Pfam" id="PF00400">
    <property type="entry name" value="WD40"/>
    <property type="match status" value="2"/>
</dbReference>